<dbReference type="STRING" id="742152.A0A2H3JFN5"/>
<keyword evidence="6" id="KW-1185">Reference proteome</keyword>
<dbReference type="PROSITE" id="PS50821">
    <property type="entry name" value="PAZ"/>
    <property type="match status" value="1"/>
</dbReference>
<feature type="compositionally biased region" description="Gly residues" evidence="2">
    <location>
        <begin position="7"/>
        <end position="28"/>
    </location>
</feature>
<dbReference type="InterPro" id="IPR032472">
    <property type="entry name" value="ArgoL2"/>
</dbReference>
<feature type="compositionally biased region" description="Gly residues" evidence="2">
    <location>
        <begin position="49"/>
        <end position="80"/>
    </location>
</feature>
<name>A0A2H3JFN5_WOLCO</name>
<dbReference type="Gene3D" id="2.170.260.10">
    <property type="entry name" value="paz domain"/>
    <property type="match status" value="1"/>
</dbReference>
<comment type="similarity">
    <text evidence="1">Belongs to the argonaute family.</text>
</comment>
<dbReference type="OrthoDB" id="10252740at2759"/>
<dbReference type="Pfam" id="PF02170">
    <property type="entry name" value="PAZ"/>
    <property type="match status" value="1"/>
</dbReference>
<evidence type="ECO:0000256" key="1">
    <source>
        <dbReference type="RuleBase" id="RU361178"/>
    </source>
</evidence>
<evidence type="ECO:0000256" key="2">
    <source>
        <dbReference type="SAM" id="MobiDB-lite"/>
    </source>
</evidence>
<dbReference type="InterPro" id="IPR003100">
    <property type="entry name" value="PAZ_dom"/>
</dbReference>
<dbReference type="SMART" id="SM00949">
    <property type="entry name" value="PAZ"/>
    <property type="match status" value="1"/>
</dbReference>
<dbReference type="InterPro" id="IPR003165">
    <property type="entry name" value="Piwi"/>
</dbReference>
<dbReference type="SUPFAM" id="SSF101690">
    <property type="entry name" value="PAZ domain"/>
    <property type="match status" value="1"/>
</dbReference>
<dbReference type="InterPro" id="IPR014811">
    <property type="entry name" value="ArgoL1"/>
</dbReference>
<evidence type="ECO:0000313" key="5">
    <source>
        <dbReference type="EMBL" id="PCH34807.1"/>
    </source>
</evidence>
<evidence type="ECO:0000259" key="3">
    <source>
        <dbReference type="PROSITE" id="PS50821"/>
    </source>
</evidence>
<dbReference type="InterPro" id="IPR032474">
    <property type="entry name" value="Argonaute_N"/>
</dbReference>
<feature type="domain" description="Piwi" evidence="4">
    <location>
        <begin position="617"/>
        <end position="933"/>
    </location>
</feature>
<dbReference type="GO" id="GO:0003723">
    <property type="term" value="F:RNA binding"/>
    <property type="evidence" value="ECO:0007669"/>
    <property type="project" value="InterPro"/>
</dbReference>
<proteinExistence type="inferred from homology"/>
<accession>A0A2H3JFN5</accession>
<dbReference type="PANTHER" id="PTHR22891">
    <property type="entry name" value="EUKARYOTIC TRANSLATION INITIATION FACTOR 2C"/>
    <property type="match status" value="1"/>
</dbReference>
<feature type="domain" description="PAZ" evidence="3">
    <location>
        <begin position="328"/>
        <end position="432"/>
    </location>
</feature>
<dbReference type="EMBL" id="KB467832">
    <property type="protein sequence ID" value="PCH34807.1"/>
    <property type="molecule type" value="Genomic_DNA"/>
</dbReference>
<dbReference type="InterPro" id="IPR012337">
    <property type="entry name" value="RNaseH-like_sf"/>
</dbReference>
<dbReference type="Pfam" id="PF16488">
    <property type="entry name" value="ArgoL2"/>
    <property type="match status" value="1"/>
</dbReference>
<dbReference type="SMART" id="SM01163">
    <property type="entry name" value="DUF1785"/>
    <property type="match status" value="1"/>
</dbReference>
<dbReference type="Proteomes" id="UP000218811">
    <property type="component" value="Unassembled WGS sequence"/>
</dbReference>
<evidence type="ECO:0000259" key="4">
    <source>
        <dbReference type="PROSITE" id="PS50822"/>
    </source>
</evidence>
<feature type="region of interest" description="Disordered" evidence="2">
    <location>
        <begin position="1"/>
        <end position="83"/>
    </location>
</feature>
<organism evidence="5 6">
    <name type="scientific">Wolfiporia cocos (strain MD-104)</name>
    <name type="common">Brown rot fungus</name>
    <dbReference type="NCBI Taxonomy" id="742152"/>
    <lineage>
        <taxon>Eukaryota</taxon>
        <taxon>Fungi</taxon>
        <taxon>Dikarya</taxon>
        <taxon>Basidiomycota</taxon>
        <taxon>Agaricomycotina</taxon>
        <taxon>Agaricomycetes</taxon>
        <taxon>Polyporales</taxon>
        <taxon>Phaeolaceae</taxon>
        <taxon>Wolfiporia</taxon>
    </lineage>
</organism>
<dbReference type="Pfam" id="PF08699">
    <property type="entry name" value="ArgoL1"/>
    <property type="match status" value="1"/>
</dbReference>
<feature type="region of interest" description="Disordered" evidence="2">
    <location>
        <begin position="568"/>
        <end position="592"/>
    </location>
</feature>
<feature type="compositionally biased region" description="Low complexity" evidence="2">
    <location>
        <begin position="29"/>
        <end position="43"/>
    </location>
</feature>
<dbReference type="CDD" id="cd02846">
    <property type="entry name" value="PAZ_argonaute_like"/>
    <property type="match status" value="1"/>
</dbReference>
<reference evidence="5 6" key="1">
    <citation type="journal article" date="2012" name="Science">
        <title>The Paleozoic origin of enzymatic lignin decomposition reconstructed from 31 fungal genomes.</title>
        <authorList>
            <person name="Floudas D."/>
            <person name="Binder M."/>
            <person name="Riley R."/>
            <person name="Barry K."/>
            <person name="Blanchette R.A."/>
            <person name="Henrissat B."/>
            <person name="Martinez A.T."/>
            <person name="Otillar R."/>
            <person name="Spatafora J.W."/>
            <person name="Yadav J.S."/>
            <person name="Aerts A."/>
            <person name="Benoit I."/>
            <person name="Boyd A."/>
            <person name="Carlson A."/>
            <person name="Copeland A."/>
            <person name="Coutinho P.M."/>
            <person name="de Vries R.P."/>
            <person name="Ferreira P."/>
            <person name="Findley K."/>
            <person name="Foster B."/>
            <person name="Gaskell J."/>
            <person name="Glotzer D."/>
            <person name="Gorecki P."/>
            <person name="Heitman J."/>
            <person name="Hesse C."/>
            <person name="Hori C."/>
            <person name="Igarashi K."/>
            <person name="Jurgens J.A."/>
            <person name="Kallen N."/>
            <person name="Kersten P."/>
            <person name="Kohler A."/>
            <person name="Kuees U."/>
            <person name="Kumar T.K.A."/>
            <person name="Kuo A."/>
            <person name="LaButti K."/>
            <person name="Larrondo L.F."/>
            <person name="Lindquist E."/>
            <person name="Ling A."/>
            <person name="Lombard V."/>
            <person name="Lucas S."/>
            <person name="Lundell T."/>
            <person name="Martin R."/>
            <person name="McLaughlin D.J."/>
            <person name="Morgenstern I."/>
            <person name="Morin E."/>
            <person name="Murat C."/>
            <person name="Nagy L.G."/>
            <person name="Nolan M."/>
            <person name="Ohm R.A."/>
            <person name="Patyshakuliyeva A."/>
            <person name="Rokas A."/>
            <person name="Ruiz-Duenas F.J."/>
            <person name="Sabat G."/>
            <person name="Salamov A."/>
            <person name="Samejima M."/>
            <person name="Schmutz J."/>
            <person name="Slot J.C."/>
            <person name="St John F."/>
            <person name="Stenlid J."/>
            <person name="Sun H."/>
            <person name="Sun S."/>
            <person name="Syed K."/>
            <person name="Tsang A."/>
            <person name="Wiebenga A."/>
            <person name="Young D."/>
            <person name="Pisabarro A."/>
            <person name="Eastwood D.C."/>
            <person name="Martin F."/>
            <person name="Cullen D."/>
            <person name="Grigoriev I.V."/>
            <person name="Hibbett D.S."/>
        </authorList>
    </citation>
    <scope>NUCLEOTIDE SEQUENCE [LARGE SCALE GENOMIC DNA]</scope>
    <source>
        <strain evidence="5 6">MD-104</strain>
    </source>
</reference>
<dbReference type="Gene3D" id="3.30.420.10">
    <property type="entry name" value="Ribonuclease H-like superfamily/Ribonuclease H"/>
    <property type="match status" value="1"/>
</dbReference>
<dbReference type="InterPro" id="IPR045246">
    <property type="entry name" value="Piwi_ago-like"/>
</dbReference>
<dbReference type="OMA" id="FGIFNQC"/>
<dbReference type="PROSITE" id="PS50822">
    <property type="entry name" value="PIWI"/>
    <property type="match status" value="1"/>
</dbReference>
<protein>
    <submittedName>
        <fullName evidence="5">Piwi-domain-containing protein</fullName>
    </submittedName>
</protein>
<dbReference type="Gene3D" id="3.40.50.2300">
    <property type="match status" value="1"/>
</dbReference>
<dbReference type="InterPro" id="IPR036397">
    <property type="entry name" value="RNaseH_sf"/>
</dbReference>
<dbReference type="SUPFAM" id="SSF53098">
    <property type="entry name" value="Ribonuclease H-like"/>
    <property type="match status" value="1"/>
</dbReference>
<dbReference type="InterPro" id="IPR036085">
    <property type="entry name" value="PAZ_dom_sf"/>
</dbReference>
<dbReference type="Pfam" id="PF02171">
    <property type="entry name" value="Piwi"/>
    <property type="match status" value="1"/>
</dbReference>
<gene>
    <name evidence="5" type="ORF">WOLCODRAFT_78633</name>
</gene>
<dbReference type="Pfam" id="PF16486">
    <property type="entry name" value="ArgoN"/>
    <property type="match status" value="1"/>
</dbReference>
<dbReference type="CDD" id="cd04657">
    <property type="entry name" value="Piwi_ago-like"/>
    <property type="match status" value="1"/>
</dbReference>
<sequence length="984" mass="109062">MSQQNRGRGGPRGRGAPSGAGRGSGGPRTGPAAAAATSNIGFSDRGRGFARGAGQGPRGSGGPPRGSGGTGRGMGRGGPGAPAQVFAANTPARVDQRLNEVDQLVSSFKRLGVQDEKPLRPGFGTLGRPQVLRANFFAIKTTLKIIYDYDIAFTPKAQAGNERRARILQILEREPQYAPYVGFVAHDRSQRLVAAKKLPQPLSFQVQYLEEGETNPRPNALTFTVEIGFQRELKITQSDQYMQGRPESRNEDLLPLMSALNLVLQQHAANTGIRVGKNRYFFGGSSTPMQLSLGVEAWRGFFISVRPTFKQLMVNVNVCMTAFYTAGNLADAMIMFRNQSGGGMPSRFYDKLKVSTTHLGYIRKKAIFRIERETARQSRFQCDELGGKVTVEEYFKKKYNITLRHAHDLPLVNIGNKDKPNLVPAELCQIVPGQAYRGKLSPNETSQMIRFACNPPAYNAATICDQGFQDLGLTGNNVLNGFGITVSREMTAVPSRVLPPPGLSYKQGSANVREASWNIVNIKFHSPATVSSWAVLLVQDGGRNEFRGRSDPQLQTFLQTFLQKLRSSGMTVPTTPPQILETGGLPRVGQDPGRRQALQQIKDTLTRNLDRNKKPSFILVLLSGVDNYIYPGIKRLGDVELGLSTVHMLLDPKKALAPGNKQDQYFSNVALKVNIKLGGINHKLNPQAMAWLTKMKTMIVGIDVTHPGPASEKGTPSIAAVVASYDNDFVQYPASLRPQKPDWNKEAKEVCMVENLTEMMIERLQVYRQKNKALPDRILIFRDGVSEGQYDLVLKEELPRIREAFRKISPTPAYKPKLTIIICGKRHHARFNATADQDMTKNGNTLPGTVQDKGITDVYGFDYYLQAHAGLQGHVRPTHYYVVYDDFHYDADTIQQGTHTTSYLYARATKAVSLVPPAYYADLACERARYYLNDLLNLADERSSAGSRGRDRDSEAEKERIYQEAMRLWGTGIHTDMRGTMFYI</sequence>
<dbReference type="AlphaFoldDB" id="A0A2H3JFN5"/>
<dbReference type="SMART" id="SM00950">
    <property type="entry name" value="Piwi"/>
    <property type="match status" value="1"/>
</dbReference>
<evidence type="ECO:0000313" key="6">
    <source>
        <dbReference type="Proteomes" id="UP000218811"/>
    </source>
</evidence>